<reference evidence="2" key="1">
    <citation type="journal article" date="2011" name="Genome Biol. Evol.">
        <title>Massive genomic decay in Serratia symbiotica, a recently evolved symbiont of aphids.</title>
        <authorList>
            <person name="Burke G.R."/>
            <person name="Moran N.A."/>
        </authorList>
    </citation>
    <scope>NUCLEOTIDE SEQUENCE [LARGE SCALE GENOMIC DNA]</scope>
    <source>
        <strain evidence="2">Tucson</strain>
    </source>
</reference>
<dbReference type="Proteomes" id="UP000013568">
    <property type="component" value="Unassembled WGS sequence"/>
</dbReference>
<protein>
    <submittedName>
        <fullName evidence="1">Uncharacterized protein</fullName>
    </submittedName>
</protein>
<dbReference type="HOGENOM" id="CLU_3425814_0_0_6"/>
<sequence length="22" mass="2624">MIKLCSILDFYDRSFRGDCNLN</sequence>
<accession>E9CLY7</accession>
<name>E9CLY7_9GAMM</name>
<evidence type="ECO:0000313" key="1">
    <source>
        <dbReference type="EMBL" id="EFW12381.1"/>
    </source>
</evidence>
<proteinExistence type="predicted"/>
<feature type="non-terminal residue" evidence="1">
    <location>
        <position position="22"/>
    </location>
</feature>
<evidence type="ECO:0000313" key="2">
    <source>
        <dbReference type="Proteomes" id="UP000013568"/>
    </source>
</evidence>
<dbReference type="AlphaFoldDB" id="E9CLY7"/>
<dbReference type="EMBL" id="GL636109">
    <property type="protein sequence ID" value="EFW12381.1"/>
    <property type="molecule type" value="Genomic_DNA"/>
</dbReference>
<gene>
    <name evidence="1" type="ORF">SSYM_1287</name>
</gene>
<organism evidence="1 2">
    <name type="scientific">Serratia symbiotica str. Tucson</name>
    <dbReference type="NCBI Taxonomy" id="914128"/>
    <lineage>
        <taxon>Bacteria</taxon>
        <taxon>Pseudomonadati</taxon>
        <taxon>Pseudomonadota</taxon>
        <taxon>Gammaproteobacteria</taxon>
        <taxon>Enterobacterales</taxon>
        <taxon>Yersiniaceae</taxon>
        <taxon>Serratia</taxon>
        <taxon>Serratia symbiotica</taxon>
    </lineage>
</organism>
<keyword evidence="2" id="KW-1185">Reference proteome</keyword>